<feature type="binding site" evidence="8">
    <location>
        <position position="93"/>
    </location>
    <ligand>
        <name>ATP</name>
        <dbReference type="ChEBI" id="CHEBI:30616"/>
    </ligand>
</feature>
<dbReference type="SMR" id="A0A1W0WYF6"/>
<dbReference type="InterPro" id="IPR020575">
    <property type="entry name" value="Hsp90_N"/>
</dbReference>
<proteinExistence type="inferred from homology"/>
<feature type="binding site" evidence="8">
    <location>
        <position position="46"/>
    </location>
    <ligand>
        <name>ATP</name>
        <dbReference type="ChEBI" id="CHEBI:30616"/>
    </ligand>
</feature>
<dbReference type="InterPro" id="IPR037196">
    <property type="entry name" value="HSP90_C"/>
</dbReference>
<dbReference type="GO" id="GO:0101031">
    <property type="term" value="C:protein folding chaperone complex"/>
    <property type="evidence" value="ECO:0007669"/>
    <property type="project" value="UniProtKB-ARBA"/>
</dbReference>
<dbReference type="SUPFAM" id="SSF110942">
    <property type="entry name" value="HSP90 C-terminal domain"/>
    <property type="match status" value="1"/>
</dbReference>
<evidence type="ECO:0000256" key="2">
    <source>
        <dbReference type="ARBA" id="ARBA00008239"/>
    </source>
</evidence>
<name>A0A1W0WYF6_HYPEX</name>
<organism evidence="11 12">
    <name type="scientific">Hypsibius exemplaris</name>
    <name type="common">Freshwater tardigrade</name>
    <dbReference type="NCBI Taxonomy" id="2072580"/>
    <lineage>
        <taxon>Eukaryota</taxon>
        <taxon>Metazoa</taxon>
        <taxon>Ecdysozoa</taxon>
        <taxon>Tardigrada</taxon>
        <taxon>Eutardigrada</taxon>
        <taxon>Parachela</taxon>
        <taxon>Hypsibioidea</taxon>
        <taxon>Hypsibiidae</taxon>
        <taxon>Hypsibius</taxon>
    </lineage>
</organism>
<dbReference type="Gene3D" id="3.40.50.11260">
    <property type="match status" value="1"/>
</dbReference>
<evidence type="ECO:0000313" key="11">
    <source>
        <dbReference type="EMBL" id="OQV20244.1"/>
    </source>
</evidence>
<feature type="region of interest" description="Disordered" evidence="9">
    <location>
        <begin position="693"/>
        <end position="725"/>
    </location>
</feature>
<feature type="compositionally biased region" description="Acidic residues" evidence="9">
    <location>
        <begin position="243"/>
        <end position="260"/>
    </location>
</feature>
<evidence type="ECO:0000256" key="5">
    <source>
        <dbReference type="ARBA" id="ARBA00022840"/>
    </source>
</evidence>
<feature type="binding site" evidence="8">
    <location>
        <position position="42"/>
    </location>
    <ligand>
        <name>ATP</name>
        <dbReference type="ChEBI" id="CHEBI:30616"/>
    </ligand>
</feature>
<dbReference type="GO" id="GO:0005737">
    <property type="term" value="C:cytoplasm"/>
    <property type="evidence" value="ECO:0007669"/>
    <property type="project" value="UniProtKB-SubCell"/>
</dbReference>
<dbReference type="Pfam" id="PF13589">
    <property type="entry name" value="HATPase_c_3"/>
    <property type="match status" value="1"/>
</dbReference>
<dbReference type="EMBL" id="MTYJ01000032">
    <property type="protein sequence ID" value="OQV20244.1"/>
    <property type="molecule type" value="Genomic_DNA"/>
</dbReference>
<comment type="caution">
    <text evidence="11">The sequence shown here is derived from an EMBL/GenBank/DDBJ whole genome shotgun (WGS) entry which is preliminary data.</text>
</comment>
<comment type="similarity">
    <text evidence="2">Belongs to the heat shock protein 90 family.</text>
</comment>
<evidence type="ECO:0000256" key="4">
    <source>
        <dbReference type="ARBA" id="ARBA00022741"/>
    </source>
</evidence>
<dbReference type="PANTHER" id="PTHR11528">
    <property type="entry name" value="HEAT SHOCK PROTEIN 90 FAMILY MEMBER"/>
    <property type="match status" value="1"/>
</dbReference>
<dbReference type="FunFam" id="3.30.565.10:FF:000001">
    <property type="entry name" value="Heat shock protein HSP 90-alpha"/>
    <property type="match status" value="1"/>
</dbReference>
<dbReference type="FunFam" id="3.30.230.80:FF:000001">
    <property type="entry name" value="Heat shock protein 90 alpha"/>
    <property type="match status" value="1"/>
</dbReference>
<dbReference type="GO" id="GO:0016887">
    <property type="term" value="F:ATP hydrolysis activity"/>
    <property type="evidence" value="ECO:0007669"/>
    <property type="project" value="InterPro"/>
</dbReference>
<feature type="binding site" evidence="8">
    <location>
        <begin position="128"/>
        <end position="133"/>
    </location>
    <ligand>
        <name>ATP</name>
        <dbReference type="ChEBI" id="CHEBI:30616"/>
    </ligand>
</feature>
<feature type="binding site" evidence="8">
    <location>
        <position position="392"/>
    </location>
    <ligand>
        <name>ATP</name>
        <dbReference type="ChEBI" id="CHEBI:30616"/>
    </ligand>
</feature>
<gene>
    <name evidence="11" type="ORF">BV898_05798</name>
</gene>
<keyword evidence="4 8" id="KW-0547">Nucleotide-binding</keyword>
<dbReference type="GO" id="GO:0051082">
    <property type="term" value="F:unfolded protein binding"/>
    <property type="evidence" value="ECO:0007669"/>
    <property type="project" value="InterPro"/>
</dbReference>
<dbReference type="InterPro" id="IPR020568">
    <property type="entry name" value="Ribosomal_Su5_D2-typ_SF"/>
</dbReference>
<dbReference type="Gene3D" id="3.30.565.10">
    <property type="entry name" value="Histidine kinase-like ATPase, C-terminal domain"/>
    <property type="match status" value="1"/>
</dbReference>
<dbReference type="InterPro" id="IPR001404">
    <property type="entry name" value="Hsp90_fam"/>
</dbReference>
<dbReference type="OrthoDB" id="5426351at2759"/>
<dbReference type="AlphaFoldDB" id="A0A1W0WYF6"/>
<dbReference type="PIRSF" id="PIRSF002583">
    <property type="entry name" value="Hsp90"/>
    <property type="match status" value="1"/>
</dbReference>
<feature type="binding site" evidence="8">
    <location>
        <position position="88"/>
    </location>
    <ligand>
        <name>ATP</name>
        <dbReference type="ChEBI" id="CHEBI:30616"/>
    </ligand>
</feature>
<protein>
    <submittedName>
        <fullName evidence="11">Heat shock protein HSP 90-alpha</fullName>
    </submittedName>
</protein>
<evidence type="ECO:0000256" key="1">
    <source>
        <dbReference type="ARBA" id="ARBA00004496"/>
    </source>
</evidence>
<keyword evidence="5 8" id="KW-0067">ATP-binding</keyword>
<feature type="domain" description="Histidine kinase/HSP90-like ATPase" evidence="10">
    <location>
        <begin position="35"/>
        <end position="189"/>
    </location>
</feature>
<evidence type="ECO:0000256" key="3">
    <source>
        <dbReference type="ARBA" id="ARBA00022490"/>
    </source>
</evidence>
<dbReference type="SMART" id="SM00387">
    <property type="entry name" value="HATPase_c"/>
    <property type="match status" value="1"/>
</dbReference>
<evidence type="ECO:0000259" key="10">
    <source>
        <dbReference type="SMART" id="SM00387"/>
    </source>
</evidence>
<dbReference type="Proteomes" id="UP000192578">
    <property type="component" value="Unassembled WGS sequence"/>
</dbReference>
<sequence>MPEAKHEEGGAVETFAFQAEIAQLMSLIINTFYSNKEIFLRELISNSSDALDKIRYLSLTDPKQLESGKDLFIKITPNKNDRTLTIRDTGVGMTKADLVNNLGTIAKSGTKAFMEALQAGADISMIGQFGVGFYSAYLVADRVVVRSKHNDDEQYLWESSAGGSFTIQTDNGEPLGRGSEITLFLKEDQADYLEEKKLKEVIKKHSQFIGYPIYLVVEKERDKELEEEPEAKDAEKKEGEEEKKDDDEPKIEDADDDDEAGDKKDKKKKKTIKEKYTEDEQLNKTKPLWTRNPEDISQEEYADFYKSLTNDWEDHLAVKHFSVEGQLEFRAILFVPRRAPFDLFENKKQKNNIKLYVRRVFIMENCEEIIPDYLNFIRGVVDSEDLPLNISREMLQQNKILKVIRKNLVKKCMELFEEISEDKDLYKKFYEQFGKNIKLGIHEDHTHRKKLAEFLRYYTSASGDEMVSFKDYVSRMKENQKAIYYITGESKENVTTSPFVERLRKRGIEVIYMTDPIDEYAVQQLKEFEGKTLTAVTKEGLELPGDEDEKKKLEEDKAKFEGLCKVMKDILDKKVEKVTVSNRLVSTPCCIVTSQYGWSANMERIMKAQALRDTSTMGYMAAKKHLEINPDHPIIEALRQKVEQDKNDKSVKDLVVLLYETSLLSSGFSLEDPQTHAGRIYRMIKLGLGIDEHEGAGDASEDAASADDVPPLEGDDEAGKMEEVD</sequence>
<feature type="compositionally biased region" description="Basic and acidic residues" evidence="9">
    <location>
        <begin position="231"/>
        <end position="242"/>
    </location>
</feature>
<dbReference type="NCBIfam" id="NF003555">
    <property type="entry name" value="PRK05218.1"/>
    <property type="match status" value="1"/>
</dbReference>
<dbReference type="Gene3D" id="1.20.120.790">
    <property type="entry name" value="Heat shock protein 90, C-terminal domain"/>
    <property type="match status" value="1"/>
</dbReference>
<comment type="subcellular location">
    <subcellularLocation>
        <location evidence="1">Cytoplasm</location>
    </subcellularLocation>
</comment>
<keyword evidence="6 11" id="KW-0346">Stress response</keyword>
<dbReference type="InterPro" id="IPR019805">
    <property type="entry name" value="Heat_shock_protein_90_CS"/>
</dbReference>
<dbReference type="PROSITE" id="PS00298">
    <property type="entry name" value="HSP90"/>
    <property type="match status" value="1"/>
</dbReference>
<dbReference type="InterPro" id="IPR036890">
    <property type="entry name" value="HATPase_C_sf"/>
</dbReference>
<dbReference type="Pfam" id="PF00183">
    <property type="entry name" value="HSP90"/>
    <property type="match status" value="1"/>
</dbReference>
<accession>A0A1W0WYF6</accession>
<feature type="binding site" evidence="8">
    <location>
        <position position="107"/>
    </location>
    <ligand>
        <name>ATP</name>
        <dbReference type="ChEBI" id="CHEBI:30616"/>
    </ligand>
</feature>
<evidence type="ECO:0000313" key="12">
    <source>
        <dbReference type="Proteomes" id="UP000192578"/>
    </source>
</evidence>
<dbReference type="FunFam" id="3.40.50.11260:FF:000001">
    <property type="entry name" value="Heat shock protein 90 alpha"/>
    <property type="match status" value="1"/>
</dbReference>
<dbReference type="GO" id="GO:0140662">
    <property type="term" value="F:ATP-dependent protein folding chaperone"/>
    <property type="evidence" value="ECO:0007669"/>
    <property type="project" value="InterPro"/>
</dbReference>
<dbReference type="SUPFAM" id="SSF55874">
    <property type="entry name" value="ATPase domain of HSP90 chaperone/DNA topoisomerase II/histidine kinase"/>
    <property type="match status" value="1"/>
</dbReference>
<evidence type="ECO:0000256" key="9">
    <source>
        <dbReference type="SAM" id="MobiDB-lite"/>
    </source>
</evidence>
<keyword evidence="3" id="KW-0963">Cytoplasm</keyword>
<dbReference type="CDD" id="cd16927">
    <property type="entry name" value="HATPase_Hsp90-like"/>
    <property type="match status" value="1"/>
</dbReference>
<evidence type="ECO:0000256" key="7">
    <source>
        <dbReference type="ARBA" id="ARBA00023186"/>
    </source>
</evidence>
<dbReference type="Gene3D" id="3.30.230.80">
    <property type="match status" value="1"/>
</dbReference>
<keyword evidence="7" id="KW-0143">Chaperone</keyword>
<dbReference type="HAMAP" id="MF_00505">
    <property type="entry name" value="HSP90"/>
    <property type="match status" value="1"/>
</dbReference>
<feature type="binding site" evidence="8">
    <location>
        <begin position="108"/>
        <end position="109"/>
    </location>
    <ligand>
        <name>ATP</name>
        <dbReference type="ChEBI" id="CHEBI:30616"/>
    </ligand>
</feature>
<evidence type="ECO:0000256" key="6">
    <source>
        <dbReference type="ARBA" id="ARBA00023016"/>
    </source>
</evidence>
<dbReference type="FunFam" id="1.20.120.790:FF:000001">
    <property type="entry name" value="Heat shock protein 90 alpha"/>
    <property type="match status" value="1"/>
</dbReference>
<feature type="region of interest" description="Disordered" evidence="9">
    <location>
        <begin position="222"/>
        <end position="273"/>
    </location>
</feature>
<dbReference type="SUPFAM" id="SSF54211">
    <property type="entry name" value="Ribosomal protein S5 domain 2-like"/>
    <property type="match status" value="1"/>
</dbReference>
<evidence type="ECO:0000256" key="8">
    <source>
        <dbReference type="PIRSR" id="PIRSR002583-1"/>
    </source>
</evidence>
<reference evidence="12" key="1">
    <citation type="submission" date="2017-01" db="EMBL/GenBank/DDBJ databases">
        <title>Comparative genomics of anhydrobiosis in the tardigrade Hypsibius dujardini.</title>
        <authorList>
            <person name="Yoshida Y."/>
            <person name="Koutsovoulos G."/>
            <person name="Laetsch D."/>
            <person name="Stevens L."/>
            <person name="Kumar S."/>
            <person name="Horikawa D."/>
            <person name="Ishino K."/>
            <person name="Komine S."/>
            <person name="Tomita M."/>
            <person name="Blaxter M."/>
            <person name="Arakawa K."/>
        </authorList>
    </citation>
    <scope>NUCLEOTIDE SEQUENCE [LARGE SCALE GENOMIC DNA]</scope>
    <source>
        <strain evidence="12">Z151</strain>
    </source>
</reference>
<dbReference type="PRINTS" id="PR00775">
    <property type="entry name" value="HEATSHOCK90"/>
</dbReference>
<dbReference type="InterPro" id="IPR003594">
    <property type="entry name" value="HATPase_dom"/>
</dbReference>
<dbReference type="GO" id="GO:0005524">
    <property type="term" value="F:ATP binding"/>
    <property type="evidence" value="ECO:0007669"/>
    <property type="project" value="UniProtKB-KW"/>
</dbReference>
<keyword evidence="12" id="KW-1185">Reference proteome</keyword>
<feature type="binding site" evidence="8">
    <location>
        <position position="101"/>
    </location>
    <ligand>
        <name>ATP</name>
        <dbReference type="ChEBI" id="CHEBI:30616"/>
    </ligand>
</feature>